<dbReference type="EMBL" id="CP001778">
    <property type="protein sequence ID" value="ADD42466.1"/>
    <property type="molecule type" value="Genomic_DNA"/>
</dbReference>
<dbReference type="SUPFAM" id="SSF54593">
    <property type="entry name" value="Glyoxalase/Bleomycin resistance protein/Dihydroxybiphenyl dioxygenase"/>
    <property type="match status" value="2"/>
</dbReference>
<dbReference type="CDD" id="cd06587">
    <property type="entry name" value="VOC"/>
    <property type="match status" value="1"/>
</dbReference>
<dbReference type="Pfam" id="PF18029">
    <property type="entry name" value="Glyoxalase_6"/>
    <property type="match status" value="2"/>
</dbReference>
<dbReference type="PANTHER" id="PTHR35908">
    <property type="entry name" value="HYPOTHETICAL FUSION PROTEIN"/>
    <property type="match status" value="1"/>
</dbReference>
<dbReference type="eggNOG" id="COG0346">
    <property type="taxonomic scope" value="Bacteria"/>
</dbReference>
<protein>
    <recommendedName>
        <fullName evidence="1">Glyoxalase-like domain-containing protein</fullName>
    </recommendedName>
</protein>
<dbReference type="InterPro" id="IPR041581">
    <property type="entry name" value="Glyoxalase_6"/>
</dbReference>
<sequence>MIGKLQLVALDAADITGLSRFYRDLAGWTEAEGEDGWIVLDTHDGWQVALQEVPDHKPPQWPGQDLPQQAHLDLRVPDLEAALARVLELGGTLLQKNEAWYTVADPAGHPFDLCRNDEVTKPTLMGVMLDVPDAKQLTAFYAELLGKAVTFEADGMGMIGADGEQPVLFQQVEGYTAPQWPNPEHPQQVHMDVEVGDLDAAEKAVLGLGATRLEGGGETFRVFADPAGKPFCLVTSS</sequence>
<gene>
    <name evidence="2" type="ordered locus">Snas_2790</name>
</gene>
<proteinExistence type="predicted"/>
<name>D3Q892_STANL</name>
<reference evidence="2 3" key="1">
    <citation type="journal article" date="2009" name="Stand. Genomic Sci.">
        <title>Complete genome sequence of Stackebrandtia nassauensis type strain (LLR-40K-21).</title>
        <authorList>
            <person name="Munk C."/>
            <person name="Lapidus A."/>
            <person name="Copeland A."/>
            <person name="Jando M."/>
            <person name="Mayilraj S."/>
            <person name="Glavina Del Rio T."/>
            <person name="Nolan M."/>
            <person name="Chen F."/>
            <person name="Lucas S."/>
            <person name="Tice H."/>
            <person name="Cheng J.F."/>
            <person name="Han C."/>
            <person name="Detter J.C."/>
            <person name="Bruce D."/>
            <person name="Goodwin L."/>
            <person name="Chain P."/>
            <person name="Pitluck S."/>
            <person name="Goker M."/>
            <person name="Ovchinikova G."/>
            <person name="Pati A."/>
            <person name="Ivanova N."/>
            <person name="Mavromatis K."/>
            <person name="Chen A."/>
            <person name="Palaniappan K."/>
            <person name="Land M."/>
            <person name="Hauser L."/>
            <person name="Chang Y.J."/>
            <person name="Jeffries C.D."/>
            <person name="Bristow J."/>
            <person name="Eisen J.A."/>
            <person name="Markowitz V."/>
            <person name="Hugenholtz P."/>
            <person name="Kyrpides N.C."/>
            <person name="Klenk H.P."/>
        </authorList>
    </citation>
    <scope>NUCLEOTIDE SEQUENCE [LARGE SCALE GENOMIC DNA]</scope>
    <source>
        <strain evidence="3">DSM 44728 / CIP 108903 / NRRL B-16338 / NBRC 102104 / LLR-40K-21</strain>
    </source>
</reference>
<dbReference type="AlphaFoldDB" id="D3Q892"/>
<dbReference type="InterPro" id="IPR029068">
    <property type="entry name" value="Glyas_Bleomycin-R_OHBP_Dase"/>
</dbReference>
<dbReference type="Proteomes" id="UP000000844">
    <property type="component" value="Chromosome"/>
</dbReference>
<accession>D3Q892</accession>
<evidence type="ECO:0000313" key="2">
    <source>
        <dbReference type="EMBL" id="ADD42466.1"/>
    </source>
</evidence>
<dbReference type="KEGG" id="sna:Snas_2790"/>
<dbReference type="PANTHER" id="PTHR35908:SF1">
    <property type="entry name" value="CONSERVED PROTEIN"/>
    <property type="match status" value="1"/>
</dbReference>
<keyword evidence="3" id="KW-1185">Reference proteome</keyword>
<dbReference type="Gene3D" id="3.10.180.10">
    <property type="entry name" value="2,3-Dihydroxybiphenyl 1,2-Dioxygenase, domain 1"/>
    <property type="match status" value="2"/>
</dbReference>
<evidence type="ECO:0000259" key="1">
    <source>
        <dbReference type="Pfam" id="PF18029"/>
    </source>
</evidence>
<dbReference type="HOGENOM" id="CLU_1170095_0_0_11"/>
<organism evidence="2 3">
    <name type="scientific">Stackebrandtia nassauensis (strain DSM 44728 / CIP 108903 / NRRL B-16338 / NBRC 102104 / LLR-40K-21)</name>
    <dbReference type="NCBI Taxonomy" id="446470"/>
    <lineage>
        <taxon>Bacteria</taxon>
        <taxon>Bacillati</taxon>
        <taxon>Actinomycetota</taxon>
        <taxon>Actinomycetes</taxon>
        <taxon>Glycomycetales</taxon>
        <taxon>Glycomycetaceae</taxon>
        <taxon>Stackebrandtia</taxon>
    </lineage>
</organism>
<dbReference type="OrthoDB" id="4211373at2"/>
<feature type="domain" description="Glyoxalase-like" evidence="1">
    <location>
        <begin position="8"/>
        <end position="114"/>
    </location>
</feature>
<dbReference type="RefSeq" id="WP_013018037.1">
    <property type="nucleotide sequence ID" value="NC_013947.1"/>
</dbReference>
<evidence type="ECO:0000313" key="3">
    <source>
        <dbReference type="Proteomes" id="UP000000844"/>
    </source>
</evidence>
<feature type="domain" description="Glyoxalase-like" evidence="1">
    <location>
        <begin position="127"/>
        <end position="234"/>
    </location>
</feature>
<dbReference type="STRING" id="446470.Snas_2790"/>